<feature type="transmembrane region" description="Helical" evidence="1">
    <location>
        <begin position="10"/>
        <end position="27"/>
    </location>
</feature>
<organism evidence="3 4">
    <name type="scientific">Acidisarcina polymorpha</name>
    <dbReference type="NCBI Taxonomy" id="2211140"/>
    <lineage>
        <taxon>Bacteria</taxon>
        <taxon>Pseudomonadati</taxon>
        <taxon>Acidobacteriota</taxon>
        <taxon>Terriglobia</taxon>
        <taxon>Terriglobales</taxon>
        <taxon>Acidobacteriaceae</taxon>
        <taxon>Acidisarcina</taxon>
    </lineage>
</organism>
<proteinExistence type="predicted"/>
<dbReference type="InterPro" id="IPR019545">
    <property type="entry name" value="DM13_domain"/>
</dbReference>
<dbReference type="EMBL" id="CP030840">
    <property type="protein sequence ID" value="AXC13932.1"/>
    <property type="molecule type" value="Genomic_DNA"/>
</dbReference>
<gene>
    <name evidence="3" type="ORF">ACPOL_4662</name>
</gene>
<keyword evidence="1" id="KW-1133">Transmembrane helix</keyword>
<dbReference type="RefSeq" id="WP_114208817.1">
    <property type="nucleotide sequence ID" value="NZ_CP030840.1"/>
</dbReference>
<evidence type="ECO:0000256" key="1">
    <source>
        <dbReference type="SAM" id="Phobius"/>
    </source>
</evidence>
<feature type="domain" description="DM13" evidence="2">
    <location>
        <begin position="52"/>
        <end position="163"/>
    </location>
</feature>
<evidence type="ECO:0000313" key="3">
    <source>
        <dbReference type="EMBL" id="AXC13932.1"/>
    </source>
</evidence>
<evidence type="ECO:0000313" key="4">
    <source>
        <dbReference type="Proteomes" id="UP000253606"/>
    </source>
</evidence>
<dbReference type="KEGG" id="abas:ACPOL_4662"/>
<dbReference type="Proteomes" id="UP000253606">
    <property type="component" value="Chromosome"/>
</dbReference>
<keyword evidence="1" id="KW-0812">Transmembrane</keyword>
<keyword evidence="4" id="KW-1185">Reference proteome</keyword>
<accession>A0A2Z5G465</accession>
<dbReference type="OrthoDB" id="155521at2"/>
<dbReference type="AlphaFoldDB" id="A0A2Z5G465"/>
<keyword evidence="1" id="KW-0472">Membrane</keyword>
<evidence type="ECO:0000259" key="2">
    <source>
        <dbReference type="PROSITE" id="PS51549"/>
    </source>
</evidence>
<sequence length="165" mass="17793">MVGFLRKHKALSGMVSAIILTALWYLFRPEKLFINERVNEAAPVAAVGQAHPIYTGRLHGELHEVSGRATILRQTDGTLILRLSDFHTTIDPDLHVVLALADDPALKSTSPGKGLASVDVGALKGNVDDQSYSIPANTDPARYNTVAIYSERSQAVFGAASLQPF</sequence>
<dbReference type="Pfam" id="PF10517">
    <property type="entry name" value="DM13"/>
    <property type="match status" value="1"/>
</dbReference>
<name>A0A2Z5G465_9BACT</name>
<reference evidence="3 4" key="1">
    <citation type="journal article" date="2018" name="Front. Microbiol.">
        <title>Hydrolytic Capabilities as a Key to Environmental Success: Chitinolytic and Cellulolytic Acidobacteria From Acidic Sub-arctic Soils and Boreal Peatlands.</title>
        <authorList>
            <person name="Belova S.E."/>
            <person name="Ravin N.V."/>
            <person name="Pankratov T.A."/>
            <person name="Rakitin A.L."/>
            <person name="Ivanova A.A."/>
            <person name="Beletsky A.V."/>
            <person name="Mardanov A.V."/>
            <person name="Sinninghe Damste J.S."/>
            <person name="Dedysh S.N."/>
        </authorList>
    </citation>
    <scope>NUCLEOTIDE SEQUENCE [LARGE SCALE GENOMIC DNA]</scope>
    <source>
        <strain evidence="3 4">SBC82</strain>
    </source>
</reference>
<dbReference type="PROSITE" id="PS51549">
    <property type="entry name" value="DM13"/>
    <property type="match status" value="1"/>
</dbReference>
<protein>
    <submittedName>
        <fullName evidence="3">Putative secreted protein</fullName>
    </submittedName>
</protein>